<protein>
    <recommendedName>
        <fullName evidence="9">Protein kinase domain-containing protein</fullName>
    </recommendedName>
</protein>
<dbReference type="OrthoDB" id="193931at2759"/>
<organism evidence="10 11">
    <name type="scientific">Stentor coeruleus</name>
    <dbReference type="NCBI Taxonomy" id="5963"/>
    <lineage>
        <taxon>Eukaryota</taxon>
        <taxon>Sar</taxon>
        <taxon>Alveolata</taxon>
        <taxon>Ciliophora</taxon>
        <taxon>Postciliodesmatophora</taxon>
        <taxon>Heterotrichea</taxon>
        <taxon>Heterotrichida</taxon>
        <taxon>Stentoridae</taxon>
        <taxon>Stentor</taxon>
    </lineage>
</organism>
<dbReference type="InterPro" id="IPR011009">
    <property type="entry name" value="Kinase-like_dom_sf"/>
</dbReference>
<evidence type="ECO:0000313" key="10">
    <source>
        <dbReference type="EMBL" id="OMJ65357.1"/>
    </source>
</evidence>
<evidence type="ECO:0000256" key="2">
    <source>
        <dbReference type="ARBA" id="ARBA00022679"/>
    </source>
</evidence>
<comment type="caution">
    <text evidence="10">The sequence shown here is derived from an EMBL/GenBank/DDBJ whole genome shotgun (WGS) entry which is preliminary data.</text>
</comment>
<keyword evidence="11" id="KW-1185">Reference proteome</keyword>
<feature type="region of interest" description="Disordered" evidence="8">
    <location>
        <begin position="446"/>
        <end position="474"/>
    </location>
</feature>
<dbReference type="PROSITE" id="PS00108">
    <property type="entry name" value="PROTEIN_KINASE_ST"/>
    <property type="match status" value="1"/>
</dbReference>
<gene>
    <name evidence="10" type="ORF">SteCoe_38394</name>
</gene>
<evidence type="ECO:0000256" key="6">
    <source>
        <dbReference type="PROSITE-ProRule" id="PRU10141"/>
    </source>
</evidence>
<dbReference type="AlphaFoldDB" id="A0A1R2ALG3"/>
<dbReference type="GO" id="GO:0035556">
    <property type="term" value="P:intracellular signal transduction"/>
    <property type="evidence" value="ECO:0007669"/>
    <property type="project" value="TreeGrafter"/>
</dbReference>
<keyword evidence="2" id="KW-0808">Transferase</keyword>
<dbReference type="GO" id="GO:0005737">
    <property type="term" value="C:cytoplasm"/>
    <property type="evidence" value="ECO:0007669"/>
    <property type="project" value="TreeGrafter"/>
</dbReference>
<dbReference type="CDD" id="cd14335">
    <property type="entry name" value="UBA_SnRK1_plant"/>
    <property type="match status" value="1"/>
</dbReference>
<evidence type="ECO:0000256" key="8">
    <source>
        <dbReference type="SAM" id="MobiDB-lite"/>
    </source>
</evidence>
<feature type="region of interest" description="Disordered" evidence="8">
    <location>
        <begin position="381"/>
        <end position="431"/>
    </location>
</feature>
<dbReference type="FunFam" id="3.30.200.20:FF:000003">
    <property type="entry name" value="Non-specific serine/threonine protein kinase"/>
    <property type="match status" value="1"/>
</dbReference>
<dbReference type="SMART" id="SM00220">
    <property type="entry name" value="S_TKc"/>
    <property type="match status" value="1"/>
</dbReference>
<evidence type="ECO:0000259" key="9">
    <source>
        <dbReference type="PROSITE" id="PS50011"/>
    </source>
</evidence>
<dbReference type="PROSITE" id="PS00107">
    <property type="entry name" value="PROTEIN_KINASE_ATP"/>
    <property type="match status" value="1"/>
</dbReference>
<evidence type="ECO:0000256" key="7">
    <source>
        <dbReference type="RuleBase" id="RU000304"/>
    </source>
</evidence>
<dbReference type="FunFam" id="1.10.510.10:FF:000740">
    <property type="entry name" value="SNF1-related protein kinase, putative"/>
    <property type="match status" value="1"/>
</dbReference>
<reference evidence="10 11" key="1">
    <citation type="submission" date="2016-11" db="EMBL/GenBank/DDBJ databases">
        <title>The macronuclear genome of Stentor coeruleus: a giant cell with tiny introns.</title>
        <authorList>
            <person name="Slabodnick M."/>
            <person name="Ruby J.G."/>
            <person name="Reiff S.B."/>
            <person name="Swart E.C."/>
            <person name="Gosai S."/>
            <person name="Prabakaran S."/>
            <person name="Witkowska E."/>
            <person name="Larue G.E."/>
            <person name="Fisher S."/>
            <person name="Freeman R.M."/>
            <person name="Gunawardena J."/>
            <person name="Chu W."/>
            <person name="Stover N.A."/>
            <person name="Gregory B.D."/>
            <person name="Nowacki M."/>
            <person name="Derisi J."/>
            <person name="Roy S.W."/>
            <person name="Marshall W.F."/>
            <person name="Sood P."/>
        </authorList>
    </citation>
    <scope>NUCLEOTIDE SEQUENCE [LARGE SCALE GENOMIC DNA]</scope>
    <source>
        <strain evidence="10">WM001</strain>
    </source>
</reference>
<evidence type="ECO:0000313" key="11">
    <source>
        <dbReference type="Proteomes" id="UP000187209"/>
    </source>
</evidence>
<proteinExistence type="inferred from homology"/>
<dbReference type="GO" id="GO:0004674">
    <property type="term" value="F:protein serine/threonine kinase activity"/>
    <property type="evidence" value="ECO:0007669"/>
    <property type="project" value="UniProtKB-KW"/>
</dbReference>
<evidence type="ECO:0000256" key="1">
    <source>
        <dbReference type="ARBA" id="ARBA00022527"/>
    </source>
</evidence>
<comment type="similarity">
    <text evidence="7">Belongs to the protein kinase superfamily.</text>
</comment>
<name>A0A1R2ALG3_9CILI</name>
<feature type="domain" description="Protein kinase" evidence="9">
    <location>
        <begin position="27"/>
        <end position="279"/>
    </location>
</feature>
<dbReference type="PANTHER" id="PTHR24346:SF82">
    <property type="entry name" value="KP78A-RELATED"/>
    <property type="match status" value="1"/>
</dbReference>
<dbReference type="Pfam" id="PF00069">
    <property type="entry name" value="Pkinase"/>
    <property type="match status" value="1"/>
</dbReference>
<evidence type="ECO:0000256" key="4">
    <source>
        <dbReference type="ARBA" id="ARBA00022777"/>
    </source>
</evidence>
<dbReference type="Proteomes" id="UP000187209">
    <property type="component" value="Unassembled WGS sequence"/>
</dbReference>
<feature type="compositionally biased region" description="Polar residues" evidence="8">
    <location>
        <begin position="389"/>
        <end position="406"/>
    </location>
</feature>
<keyword evidence="3 6" id="KW-0547">Nucleotide-binding</keyword>
<dbReference type="CDD" id="cd14003">
    <property type="entry name" value="STKc_AMPK-like"/>
    <property type="match status" value="1"/>
</dbReference>
<keyword evidence="1 7" id="KW-0723">Serine/threonine-protein kinase</keyword>
<keyword evidence="5 6" id="KW-0067">ATP-binding</keyword>
<dbReference type="GO" id="GO:0005524">
    <property type="term" value="F:ATP binding"/>
    <property type="evidence" value="ECO:0007669"/>
    <property type="project" value="UniProtKB-UniRule"/>
</dbReference>
<evidence type="ECO:0000256" key="5">
    <source>
        <dbReference type="ARBA" id="ARBA00022840"/>
    </source>
</evidence>
<feature type="binding site" evidence="6">
    <location>
        <position position="56"/>
    </location>
    <ligand>
        <name>ATP</name>
        <dbReference type="ChEBI" id="CHEBI:30616"/>
    </ligand>
</feature>
<dbReference type="EMBL" id="MPUH01002196">
    <property type="protein sequence ID" value="OMJ65357.1"/>
    <property type="molecule type" value="Genomic_DNA"/>
</dbReference>
<keyword evidence="4" id="KW-0418">Kinase</keyword>
<dbReference type="PANTHER" id="PTHR24346">
    <property type="entry name" value="MAP/MICROTUBULE AFFINITY-REGULATING KINASE"/>
    <property type="match status" value="1"/>
</dbReference>
<dbReference type="InterPro" id="IPR000719">
    <property type="entry name" value="Prot_kinase_dom"/>
</dbReference>
<dbReference type="InterPro" id="IPR017441">
    <property type="entry name" value="Protein_kinase_ATP_BS"/>
</dbReference>
<dbReference type="Gene3D" id="1.10.510.10">
    <property type="entry name" value="Transferase(Phosphotransferase) domain 1"/>
    <property type="match status" value="1"/>
</dbReference>
<dbReference type="SUPFAM" id="SSF56112">
    <property type="entry name" value="Protein kinase-like (PK-like)"/>
    <property type="match status" value="1"/>
</dbReference>
<sequence>MQDSVKHSTLEKNTDSAIKSSNTIGSYQLGKTIGEGTFGKVKLGIHIYTQEKVAIKILEKDRICDVSDIERVSREIHILKLIRHPDIIQLYEIIETPRKLYLIMEYASGGELFEYIVKHKKIREKEACKFFQQLIAGVEYINKLNVVHRDLKPENLLLDHKMSIKIVDFGLSNTFKTGEFLKTACGSPCYAAPEMIAGKKYEGLKADLWSCGVILFAMVCGYLPFEDSNTNTLYKKILACDYQFPKFISNDSKDIIKGILNVDPDQRLDIDQIRKHNWFSLIIEEIQPGILIGYDHIIVDMDILKKLEKYGYNLDNTRKCLEANKHNDATTAYYLLLKKHIHDGGISIADYGYRPEIVPMVQSQTPQENYSQIIPPKKKLLKTNRRAGSMSNTYKENDLSFKSNSEGRPGRNISQKVPKHRRITDTSPSRNKKEIFSGFRLLFKKASTPRPPSLQRPNPKNRGKSPGIRDLELAPIARNSPKIYHDAKIRF</sequence>
<accession>A0A1R2ALG3</accession>
<dbReference type="InterPro" id="IPR008271">
    <property type="entry name" value="Ser/Thr_kinase_AS"/>
</dbReference>
<dbReference type="PROSITE" id="PS50011">
    <property type="entry name" value="PROTEIN_KINASE_DOM"/>
    <property type="match status" value="1"/>
</dbReference>
<evidence type="ECO:0000256" key="3">
    <source>
        <dbReference type="ARBA" id="ARBA00022741"/>
    </source>
</evidence>